<keyword evidence="1" id="KW-0862">Zinc</keyword>
<evidence type="ECO:0000313" key="5">
    <source>
        <dbReference type="Proteomes" id="UP001152622"/>
    </source>
</evidence>
<dbReference type="PROSITE" id="PS50158">
    <property type="entry name" value="ZF_CCHC"/>
    <property type="match status" value="1"/>
</dbReference>
<feature type="domain" description="CCHC-type" evidence="3">
    <location>
        <begin position="156"/>
        <end position="171"/>
    </location>
</feature>
<dbReference type="SUPFAM" id="SSF57756">
    <property type="entry name" value="Retrovirus zinc finger-like domains"/>
    <property type="match status" value="1"/>
</dbReference>
<dbReference type="AlphaFoldDB" id="A0A9Q1EAR5"/>
<keyword evidence="1" id="KW-0863">Zinc-finger</keyword>
<keyword evidence="5" id="KW-1185">Reference proteome</keyword>
<dbReference type="Pfam" id="PF23058">
    <property type="entry name" value="RBD_ZCCHC3_2nd"/>
    <property type="match status" value="1"/>
</dbReference>
<protein>
    <recommendedName>
        <fullName evidence="3">CCHC-type domain-containing protein</fullName>
    </recommendedName>
</protein>
<feature type="compositionally biased region" description="Low complexity" evidence="2">
    <location>
        <begin position="227"/>
        <end position="240"/>
    </location>
</feature>
<dbReference type="Gene3D" id="4.10.60.10">
    <property type="entry name" value="Zinc finger, CCHC-type"/>
    <property type="match status" value="1"/>
</dbReference>
<gene>
    <name evidence="4" type="ORF">SKAU_G00387350</name>
</gene>
<dbReference type="PANTHER" id="PTHR22639:SF3">
    <property type="entry name" value="ZINC FINGER CCHC DOMAIN-CONTAINING PROTEIN 3"/>
    <property type="match status" value="1"/>
</dbReference>
<evidence type="ECO:0000313" key="4">
    <source>
        <dbReference type="EMBL" id="KAJ8335393.1"/>
    </source>
</evidence>
<feature type="region of interest" description="Disordered" evidence="2">
    <location>
        <begin position="200"/>
        <end position="243"/>
    </location>
</feature>
<dbReference type="GO" id="GO:0008270">
    <property type="term" value="F:zinc ion binding"/>
    <property type="evidence" value="ECO:0007669"/>
    <property type="project" value="UniProtKB-KW"/>
</dbReference>
<proteinExistence type="predicted"/>
<dbReference type="GO" id="GO:0003723">
    <property type="term" value="F:RNA binding"/>
    <property type="evidence" value="ECO:0007669"/>
    <property type="project" value="InterPro"/>
</dbReference>
<sequence length="358" mass="40325">MEKEVLGIQRNGREAFFDVAFRGPGPFGQFLERCKTEDLGPFQVESMEHRNHRVVIVNMFDMNLPDESVCQFLEHYARVVSGPRYHCDAYGFWNGHRVFDFLLRESDHGFEGFLHPPALCMVEGVKGHVMYSRQPPFCRRCMEVGHNNAECGSVVCHNCRKQGHMASECNEPRTCNICGYGEHLMWACLERRRTYADAAREGAGQQQWQRPAEEAASAGRKEGEEAPGGAQEAGAGPTPGVKERPVEWAEEVDLEFGDSEGLQPSEACNGPGNHENREERDVEEGDRLVAQLWKEVQVGRQDALGGSFCMEEVREATFSLKVGKTPGRDGITRELYTRFWGIMAEDVVEVFNRVWCGG</sequence>
<dbReference type="GO" id="GO:0002218">
    <property type="term" value="P:activation of innate immune response"/>
    <property type="evidence" value="ECO:0007669"/>
    <property type="project" value="InterPro"/>
</dbReference>
<dbReference type="GO" id="GO:0003690">
    <property type="term" value="F:double-stranded DNA binding"/>
    <property type="evidence" value="ECO:0007669"/>
    <property type="project" value="InterPro"/>
</dbReference>
<dbReference type="EMBL" id="JAINUF010000020">
    <property type="protein sequence ID" value="KAJ8335393.1"/>
    <property type="molecule type" value="Genomic_DNA"/>
</dbReference>
<comment type="caution">
    <text evidence="4">The sequence shown here is derived from an EMBL/GenBank/DDBJ whole genome shotgun (WGS) entry which is preliminary data.</text>
</comment>
<accession>A0A9Q1EAR5</accession>
<reference evidence="4" key="1">
    <citation type="journal article" date="2023" name="Science">
        <title>Genome structures resolve the early diversification of teleost fishes.</title>
        <authorList>
            <person name="Parey E."/>
            <person name="Louis A."/>
            <person name="Montfort J."/>
            <person name="Bouchez O."/>
            <person name="Roques C."/>
            <person name="Iampietro C."/>
            <person name="Lluch J."/>
            <person name="Castinel A."/>
            <person name="Donnadieu C."/>
            <person name="Desvignes T."/>
            <person name="Floi Bucao C."/>
            <person name="Jouanno E."/>
            <person name="Wen M."/>
            <person name="Mejri S."/>
            <person name="Dirks R."/>
            <person name="Jansen H."/>
            <person name="Henkel C."/>
            <person name="Chen W.J."/>
            <person name="Zahm M."/>
            <person name="Cabau C."/>
            <person name="Klopp C."/>
            <person name="Thompson A.W."/>
            <person name="Robinson-Rechavi M."/>
            <person name="Braasch I."/>
            <person name="Lecointre G."/>
            <person name="Bobe J."/>
            <person name="Postlethwait J.H."/>
            <person name="Berthelot C."/>
            <person name="Roest Crollius H."/>
            <person name="Guiguen Y."/>
        </authorList>
    </citation>
    <scope>NUCLEOTIDE SEQUENCE</scope>
    <source>
        <strain evidence="4">WJC10195</strain>
    </source>
</reference>
<dbReference type="InterPro" id="IPR057811">
    <property type="entry name" value="RBD_ZCCHC3_2nd"/>
</dbReference>
<dbReference type="InterPro" id="IPR001878">
    <property type="entry name" value="Znf_CCHC"/>
</dbReference>
<evidence type="ECO:0000256" key="1">
    <source>
        <dbReference type="PROSITE-ProRule" id="PRU00047"/>
    </source>
</evidence>
<evidence type="ECO:0000259" key="3">
    <source>
        <dbReference type="PROSITE" id="PS50158"/>
    </source>
</evidence>
<dbReference type="InterPro" id="IPR042509">
    <property type="entry name" value="ZCCHC3"/>
</dbReference>
<name>A0A9Q1EAR5_SYNKA</name>
<dbReference type="OrthoDB" id="416119at2759"/>
<organism evidence="4 5">
    <name type="scientific">Synaphobranchus kaupii</name>
    <name type="common">Kaup's arrowtooth eel</name>
    <dbReference type="NCBI Taxonomy" id="118154"/>
    <lineage>
        <taxon>Eukaryota</taxon>
        <taxon>Metazoa</taxon>
        <taxon>Chordata</taxon>
        <taxon>Craniata</taxon>
        <taxon>Vertebrata</taxon>
        <taxon>Euteleostomi</taxon>
        <taxon>Actinopterygii</taxon>
        <taxon>Neopterygii</taxon>
        <taxon>Teleostei</taxon>
        <taxon>Anguilliformes</taxon>
        <taxon>Synaphobranchidae</taxon>
        <taxon>Synaphobranchus</taxon>
    </lineage>
</organism>
<dbReference type="InterPro" id="IPR036875">
    <property type="entry name" value="Znf_CCHC_sf"/>
</dbReference>
<evidence type="ECO:0000256" key="2">
    <source>
        <dbReference type="SAM" id="MobiDB-lite"/>
    </source>
</evidence>
<dbReference type="PANTHER" id="PTHR22639">
    <property type="entry name" value="GAG-RELATED PROTEIN"/>
    <property type="match status" value="1"/>
</dbReference>
<feature type="region of interest" description="Disordered" evidence="2">
    <location>
        <begin position="256"/>
        <end position="284"/>
    </location>
</feature>
<keyword evidence="1" id="KW-0479">Metal-binding</keyword>
<dbReference type="Proteomes" id="UP001152622">
    <property type="component" value="Chromosome 20"/>
</dbReference>
<dbReference type="SMART" id="SM00343">
    <property type="entry name" value="ZnF_C2HC"/>
    <property type="match status" value="3"/>
</dbReference>